<organism evidence="1 2">
    <name type="scientific">Scortum barcoo</name>
    <name type="common">barcoo grunter</name>
    <dbReference type="NCBI Taxonomy" id="214431"/>
    <lineage>
        <taxon>Eukaryota</taxon>
        <taxon>Metazoa</taxon>
        <taxon>Chordata</taxon>
        <taxon>Craniata</taxon>
        <taxon>Vertebrata</taxon>
        <taxon>Euteleostomi</taxon>
        <taxon>Actinopterygii</taxon>
        <taxon>Neopterygii</taxon>
        <taxon>Teleostei</taxon>
        <taxon>Neoteleostei</taxon>
        <taxon>Acanthomorphata</taxon>
        <taxon>Eupercaria</taxon>
        <taxon>Centrarchiformes</taxon>
        <taxon>Terapontoidei</taxon>
        <taxon>Terapontidae</taxon>
        <taxon>Scortum</taxon>
    </lineage>
</organism>
<keyword evidence="2" id="KW-1185">Reference proteome</keyword>
<name>A0ACB8W1E9_9TELE</name>
<proteinExistence type="predicted"/>
<protein>
    <submittedName>
        <fullName evidence="1">Uncharacterized protein</fullName>
    </submittedName>
</protein>
<comment type="caution">
    <text evidence="1">The sequence shown here is derived from an EMBL/GenBank/DDBJ whole genome shotgun (WGS) entry which is preliminary data.</text>
</comment>
<sequence>MSQSRRAESQRAATGLAQQSPFCARLSSAAHRPPSRAEAGTAGAHPRPFVLHRLTRILHRGTTITQPGEAFRLRLSSQIDPLLFPVLLKPRHPSGGRMEQRKTLREAQWDHSKNTSSDRCCSEQEKKSPEKGSPRSRIPRLVLHPFRPKDKGSPLSDSPFSEEEGKECDMSSEHSKRTISTNSFCSGSEQSAHGSPILPERKAKVKRVRVMAEWSGEPRSAPRHKRELRSAMKARGSEADFSSSSSTGSLKSRGGIAFSSAGKKAPSRSTHIRPLPVFKPAGSPTANRDAELYAPYRTPPRAASSTNSSSCNSSPTSRRANLGRYHSCGDNHGIRPPNPEQYLTPLQQKEVAIRHLKTKLMESENRVHDRETEIEELKAQLSRMREDWIEEECHRVEAQLSLKEARKEIKQLRQVVETMKSSLMEKDKGIQKYFIDINIQNRKLESLLQSMELAQSGANLQDENTLDFICDSSDGSGKKLAAEEEEGGMELGDQGAEAMADSGLLVNDEMANRADILEQVLMSTAVDFSQDSSSKLRAGRESGPGVSGLSEEGQLTDESTAPPPALPSAVSTTITISSDTPSQQNIEDKGIQTDVMPMSSDLQALLLQLLKIHGATTGEAALAASSSLLGHPNQPAHFHIHHCQSLRLDASPTKHARSYSRREPRRLQRFWHVLLGTRGESTVHGGAGLCCR</sequence>
<gene>
    <name evidence="1" type="ORF">L3Q82_002489</name>
</gene>
<accession>A0ACB8W1E9</accession>
<dbReference type="Proteomes" id="UP000831701">
    <property type="component" value="Chromosome 16"/>
</dbReference>
<reference evidence="1" key="1">
    <citation type="submission" date="2022-04" db="EMBL/GenBank/DDBJ databases">
        <title>Jade perch genome.</title>
        <authorList>
            <person name="Chao B."/>
        </authorList>
    </citation>
    <scope>NUCLEOTIDE SEQUENCE</scope>
    <source>
        <strain evidence="1">CB-2022</strain>
    </source>
</reference>
<dbReference type="EMBL" id="CM041546">
    <property type="protein sequence ID" value="KAI3360623.1"/>
    <property type="molecule type" value="Genomic_DNA"/>
</dbReference>
<evidence type="ECO:0000313" key="2">
    <source>
        <dbReference type="Proteomes" id="UP000831701"/>
    </source>
</evidence>
<evidence type="ECO:0000313" key="1">
    <source>
        <dbReference type="EMBL" id="KAI3360623.1"/>
    </source>
</evidence>